<dbReference type="EMBL" id="MTKT01002534">
    <property type="protein sequence ID" value="OWM77480.1"/>
    <property type="molecule type" value="Genomic_DNA"/>
</dbReference>
<accession>A0A218WYN3</accession>
<dbReference type="AlphaFoldDB" id="A0A218WYN3"/>
<gene>
    <name evidence="3" type="ORF">CDL15_Pgr016877</name>
</gene>
<evidence type="ECO:0000313" key="4">
    <source>
        <dbReference type="Proteomes" id="UP000197138"/>
    </source>
</evidence>
<reference evidence="4" key="1">
    <citation type="journal article" date="2017" name="Plant J.">
        <title>The pomegranate (Punica granatum L.) genome and the genomics of punicalagin biosynthesis.</title>
        <authorList>
            <person name="Qin G."/>
            <person name="Xu C."/>
            <person name="Ming R."/>
            <person name="Tang H."/>
            <person name="Guyot R."/>
            <person name="Kramer E.M."/>
            <person name="Hu Y."/>
            <person name="Yi X."/>
            <person name="Qi Y."/>
            <person name="Xu X."/>
            <person name="Gao Z."/>
            <person name="Pan H."/>
            <person name="Jian J."/>
            <person name="Tian Y."/>
            <person name="Yue Z."/>
            <person name="Xu Y."/>
        </authorList>
    </citation>
    <scope>NUCLEOTIDE SEQUENCE [LARGE SCALE GENOMIC DNA]</scope>
    <source>
        <strain evidence="4">cv. Dabenzi</strain>
    </source>
</reference>
<comment type="caution">
    <text evidence="3">The sequence shown here is derived from an EMBL/GenBank/DDBJ whole genome shotgun (WGS) entry which is preliminary data.</text>
</comment>
<evidence type="ECO:0000259" key="2">
    <source>
        <dbReference type="Pfam" id="PF26130"/>
    </source>
</evidence>
<evidence type="ECO:0000313" key="3">
    <source>
        <dbReference type="EMBL" id="OWM77480.1"/>
    </source>
</evidence>
<feature type="domain" description="PB1-like" evidence="2">
    <location>
        <begin position="2"/>
        <end position="71"/>
    </location>
</feature>
<dbReference type="InterPro" id="IPR058594">
    <property type="entry name" value="PB1-like_dom_pln"/>
</dbReference>
<dbReference type="Pfam" id="PF26130">
    <property type="entry name" value="PB1-like"/>
    <property type="match status" value="1"/>
</dbReference>
<sequence>MVDIDKLSITELQCYFQQHGYNIESYKKVYWLEYGFNLEDELRVLETDEDIHRLYTSAKAANNNELEFYFDQHLLDDTNGKARPVDGIRDDNRVCDVDIDIIEVKEAIKDLTLDISEEDDDSEGLGDDDDDSQRLGHCTDPNVDSCRGPHARFWIAQLWSVHLPGNA</sequence>
<feature type="region of interest" description="Disordered" evidence="1">
    <location>
        <begin position="116"/>
        <end position="136"/>
    </location>
</feature>
<name>A0A218WYN3_PUNGR</name>
<evidence type="ECO:0000256" key="1">
    <source>
        <dbReference type="SAM" id="MobiDB-lite"/>
    </source>
</evidence>
<feature type="compositionally biased region" description="Acidic residues" evidence="1">
    <location>
        <begin position="116"/>
        <end position="131"/>
    </location>
</feature>
<dbReference type="Proteomes" id="UP000197138">
    <property type="component" value="Unassembled WGS sequence"/>
</dbReference>
<protein>
    <recommendedName>
        <fullName evidence="2">PB1-like domain-containing protein</fullName>
    </recommendedName>
</protein>
<proteinExistence type="predicted"/>
<organism evidence="3 4">
    <name type="scientific">Punica granatum</name>
    <name type="common">Pomegranate</name>
    <dbReference type="NCBI Taxonomy" id="22663"/>
    <lineage>
        <taxon>Eukaryota</taxon>
        <taxon>Viridiplantae</taxon>
        <taxon>Streptophyta</taxon>
        <taxon>Embryophyta</taxon>
        <taxon>Tracheophyta</taxon>
        <taxon>Spermatophyta</taxon>
        <taxon>Magnoliopsida</taxon>
        <taxon>eudicotyledons</taxon>
        <taxon>Gunneridae</taxon>
        <taxon>Pentapetalae</taxon>
        <taxon>rosids</taxon>
        <taxon>malvids</taxon>
        <taxon>Myrtales</taxon>
        <taxon>Lythraceae</taxon>
        <taxon>Punica</taxon>
    </lineage>
</organism>